<accession>A0A9P1C258</accession>
<evidence type="ECO:0000313" key="3">
    <source>
        <dbReference type="Proteomes" id="UP001152797"/>
    </source>
</evidence>
<organism evidence="1">
    <name type="scientific">Cladocopium goreaui</name>
    <dbReference type="NCBI Taxonomy" id="2562237"/>
    <lineage>
        <taxon>Eukaryota</taxon>
        <taxon>Sar</taxon>
        <taxon>Alveolata</taxon>
        <taxon>Dinophyceae</taxon>
        <taxon>Suessiales</taxon>
        <taxon>Symbiodiniaceae</taxon>
        <taxon>Cladocopium</taxon>
    </lineage>
</organism>
<evidence type="ECO:0000313" key="2">
    <source>
        <dbReference type="EMBL" id="CAL1135856.1"/>
    </source>
</evidence>
<reference evidence="2" key="2">
    <citation type="submission" date="2024-04" db="EMBL/GenBank/DDBJ databases">
        <authorList>
            <person name="Chen Y."/>
            <person name="Shah S."/>
            <person name="Dougan E. K."/>
            <person name="Thang M."/>
            <person name="Chan C."/>
        </authorList>
    </citation>
    <scope>NUCLEOTIDE SEQUENCE [LARGE SCALE GENOMIC DNA]</scope>
</reference>
<reference evidence="1" key="1">
    <citation type="submission" date="2022-10" db="EMBL/GenBank/DDBJ databases">
        <authorList>
            <person name="Chen Y."/>
            <person name="Dougan E. K."/>
            <person name="Chan C."/>
            <person name="Rhodes N."/>
            <person name="Thang M."/>
        </authorList>
    </citation>
    <scope>NUCLEOTIDE SEQUENCE</scope>
</reference>
<proteinExistence type="predicted"/>
<evidence type="ECO:0000313" key="1">
    <source>
        <dbReference type="EMBL" id="CAI3982481.1"/>
    </source>
</evidence>
<comment type="caution">
    <text evidence="1">The sequence shown here is derived from an EMBL/GenBank/DDBJ whole genome shotgun (WGS) entry which is preliminary data.</text>
</comment>
<dbReference type="AlphaFoldDB" id="A0A9P1C258"/>
<gene>
    <name evidence="1" type="ORF">C1SCF055_LOCUS10172</name>
</gene>
<protein>
    <submittedName>
        <fullName evidence="1">Uncharacterized protein</fullName>
    </submittedName>
</protein>
<keyword evidence="3" id="KW-1185">Reference proteome</keyword>
<dbReference type="EMBL" id="CAMXCT020000719">
    <property type="protein sequence ID" value="CAL1135856.1"/>
    <property type="molecule type" value="Genomic_DNA"/>
</dbReference>
<sequence length="118" mass="12318">MASSPDAGKNGVTVISETLRTVVGVTMADKVKDTESAILVNATIDTQSESHAIFAAESEIHEIVAVMAVMVVRCEISGWTTPLPEEGINIQAIGTKTDAEMSDNVLTAETSRTAAAVV</sequence>
<dbReference type="EMBL" id="CAMXCT030000719">
    <property type="protein sequence ID" value="CAL4769793.1"/>
    <property type="molecule type" value="Genomic_DNA"/>
</dbReference>
<dbReference type="Proteomes" id="UP001152797">
    <property type="component" value="Unassembled WGS sequence"/>
</dbReference>
<dbReference type="EMBL" id="CAMXCT010000719">
    <property type="protein sequence ID" value="CAI3982481.1"/>
    <property type="molecule type" value="Genomic_DNA"/>
</dbReference>
<name>A0A9P1C258_9DINO</name>